<dbReference type="OrthoDB" id="14527at2759"/>
<protein>
    <recommendedName>
        <fullName evidence="1">DUF5614 domain-containing protein</fullName>
    </recommendedName>
</protein>
<reference evidence="3" key="1">
    <citation type="journal article" date="2018" name="Nat. Microbiol.">
        <title>Leveraging single-cell genomics to expand the fungal tree of life.</title>
        <authorList>
            <person name="Ahrendt S.R."/>
            <person name="Quandt C.A."/>
            <person name="Ciobanu D."/>
            <person name="Clum A."/>
            <person name="Salamov A."/>
            <person name="Andreopoulos B."/>
            <person name="Cheng J.F."/>
            <person name="Woyke T."/>
            <person name="Pelin A."/>
            <person name="Henrissat B."/>
            <person name="Reynolds N.K."/>
            <person name="Benny G.L."/>
            <person name="Smith M.E."/>
            <person name="James T.Y."/>
            <person name="Grigoriev I.V."/>
        </authorList>
    </citation>
    <scope>NUCLEOTIDE SEQUENCE [LARGE SCALE GENOMIC DNA]</scope>
    <source>
        <strain evidence="3">RSA 1356</strain>
    </source>
</reference>
<accession>A0A4P9XPQ4</accession>
<gene>
    <name evidence="2" type="ORF">THASP1DRAFT_30195</name>
</gene>
<dbReference type="InterPro" id="IPR041076">
    <property type="entry name" value="DUF5614"/>
</dbReference>
<dbReference type="EMBL" id="KZ992650">
    <property type="protein sequence ID" value="RKP07994.1"/>
    <property type="molecule type" value="Genomic_DNA"/>
</dbReference>
<proteinExistence type="predicted"/>
<organism evidence="2 3">
    <name type="scientific">Thamnocephalis sphaerospora</name>
    <dbReference type="NCBI Taxonomy" id="78915"/>
    <lineage>
        <taxon>Eukaryota</taxon>
        <taxon>Fungi</taxon>
        <taxon>Fungi incertae sedis</taxon>
        <taxon>Zoopagomycota</taxon>
        <taxon>Zoopagomycotina</taxon>
        <taxon>Zoopagomycetes</taxon>
        <taxon>Zoopagales</taxon>
        <taxon>Sigmoideomycetaceae</taxon>
        <taxon>Thamnocephalis</taxon>
    </lineage>
</organism>
<dbReference type="Pfam" id="PF18474">
    <property type="entry name" value="DUF5614"/>
    <property type="match status" value="1"/>
</dbReference>
<evidence type="ECO:0000313" key="2">
    <source>
        <dbReference type="EMBL" id="RKP07994.1"/>
    </source>
</evidence>
<dbReference type="PANTHER" id="PTHR13379">
    <property type="entry name" value="UNCHARACTERIZED DUF1308"/>
    <property type="match status" value="1"/>
</dbReference>
<feature type="domain" description="DUF5614" evidence="1">
    <location>
        <begin position="51"/>
        <end position="155"/>
    </location>
</feature>
<name>A0A4P9XPQ4_9FUNG</name>
<sequence length="472" mass="51083">MTAVKSPRIALQHQQERADALHRCLLHHMARLEGASAALQARTANQQQWTLPDARRGLCDGLGKLATAVRAEMSALRKAEENPAADLMDMVASSNLSYLEAMAQCALTARGVVAVWRTYPPDAADKQHGPVCVDVVADWGRRWIKVTTRNPDALVRLLAQEQSKRSEDIPNLSADGDFWLTEGMALHPVQPYADADTVAFPLRATLNLDTTALMALCSEATHLTLAQLAALPDDIGVAELNRQHAEELAGAQTQSRFRRFLLRRVSPDGGGYDRTADALGDADTSCCGPPVTRRIVMAQPAWEKFHEIVSVVGGEHERARARQLRETGALDHLLLVSPEDNIACLDVDLQAQDGVQSHNGGARWPVCILPVEAAGISPQSSCTRGVHAVAASDRVVNLVGSLTPLQRVVFDLGDALQATTITANSRAMRVLDEVLGPEAVSIWLHPARSLCEQRLVNLAASRCHNALATTLK</sequence>
<keyword evidence="3" id="KW-1185">Reference proteome</keyword>
<dbReference type="PANTHER" id="PTHR13379:SF0">
    <property type="entry name" value="UPF0415 PROTEIN C7ORF25"/>
    <property type="match status" value="1"/>
</dbReference>
<dbReference type="Proteomes" id="UP000271241">
    <property type="component" value="Unassembled WGS sequence"/>
</dbReference>
<evidence type="ECO:0000313" key="3">
    <source>
        <dbReference type="Proteomes" id="UP000271241"/>
    </source>
</evidence>
<dbReference type="AlphaFoldDB" id="A0A4P9XPQ4"/>
<evidence type="ECO:0000259" key="1">
    <source>
        <dbReference type="Pfam" id="PF18474"/>
    </source>
</evidence>